<reference evidence="1" key="1">
    <citation type="submission" date="2022-03" db="EMBL/GenBank/DDBJ databases">
        <authorList>
            <person name="Sayadi A."/>
        </authorList>
    </citation>
    <scope>NUCLEOTIDE SEQUENCE</scope>
</reference>
<dbReference type="PANTHER" id="PTHR21106">
    <property type="entry name" value="NADH DEHYDROGENASE [UBIQUINONE] 1 BETA SUBCOMPLEX SUBUNIT 6"/>
    <property type="match status" value="1"/>
</dbReference>
<sequence length="166" mass="19385">MGKASDTGGVKPMAIAGRYVSERERVLGMTDEERAFRKQWLKDQELSPNEPRKVPEMYKATFNPIRRFYRWPLDKLAEKLTPIVGEERAIGIRWKTGKILMGIAAAYYITYYFKYNRNDWMRKGGWRVIESRQNCVPGDPGYPMVSTKSKGADYDNRNFNNFKLNI</sequence>
<dbReference type="Pfam" id="PF09782">
    <property type="entry name" value="NDUF_B6"/>
    <property type="match status" value="1"/>
</dbReference>
<dbReference type="GO" id="GO:0006120">
    <property type="term" value="P:mitochondrial electron transport, NADH to ubiquinone"/>
    <property type="evidence" value="ECO:0007669"/>
    <property type="project" value="InterPro"/>
</dbReference>
<dbReference type="OrthoDB" id="5824032at2759"/>
<dbReference type="PANTHER" id="PTHR21106:SF2">
    <property type="entry name" value="NADH DEHYDROGENASE [UBIQUINONE] 1 BETA SUBCOMPLEX SUBUNIT 6"/>
    <property type="match status" value="1"/>
</dbReference>
<dbReference type="InterPro" id="IPR019174">
    <property type="entry name" value="NADH_DH_b-subcmplx_su6"/>
</dbReference>
<evidence type="ECO:0000313" key="2">
    <source>
        <dbReference type="Proteomes" id="UP001152888"/>
    </source>
</evidence>
<dbReference type="GO" id="GO:0005739">
    <property type="term" value="C:mitochondrion"/>
    <property type="evidence" value="ECO:0007669"/>
    <property type="project" value="GOC"/>
</dbReference>
<evidence type="ECO:0000313" key="1">
    <source>
        <dbReference type="EMBL" id="CAH1977051.1"/>
    </source>
</evidence>
<dbReference type="AlphaFoldDB" id="A0A9P0P9X9"/>
<keyword evidence="2" id="KW-1185">Reference proteome</keyword>
<proteinExistence type="predicted"/>
<name>A0A9P0P9X9_ACAOB</name>
<dbReference type="Proteomes" id="UP001152888">
    <property type="component" value="Unassembled WGS sequence"/>
</dbReference>
<organism evidence="1 2">
    <name type="scientific">Acanthoscelides obtectus</name>
    <name type="common">Bean weevil</name>
    <name type="synonym">Bruchus obtectus</name>
    <dbReference type="NCBI Taxonomy" id="200917"/>
    <lineage>
        <taxon>Eukaryota</taxon>
        <taxon>Metazoa</taxon>
        <taxon>Ecdysozoa</taxon>
        <taxon>Arthropoda</taxon>
        <taxon>Hexapoda</taxon>
        <taxon>Insecta</taxon>
        <taxon>Pterygota</taxon>
        <taxon>Neoptera</taxon>
        <taxon>Endopterygota</taxon>
        <taxon>Coleoptera</taxon>
        <taxon>Polyphaga</taxon>
        <taxon>Cucujiformia</taxon>
        <taxon>Chrysomeloidea</taxon>
        <taxon>Chrysomelidae</taxon>
        <taxon>Bruchinae</taxon>
        <taxon>Bruchini</taxon>
        <taxon>Acanthoscelides</taxon>
    </lineage>
</organism>
<comment type="caution">
    <text evidence="1">The sequence shown here is derived from an EMBL/GenBank/DDBJ whole genome shotgun (WGS) entry which is preliminary data.</text>
</comment>
<accession>A0A9P0P9X9</accession>
<protein>
    <recommendedName>
        <fullName evidence="3">NADH dehydrogenase [ubiquinone] 1 beta subcomplex subunit 6</fullName>
    </recommendedName>
</protein>
<dbReference type="EMBL" id="CAKOFQ010006853">
    <property type="protein sequence ID" value="CAH1977051.1"/>
    <property type="molecule type" value="Genomic_DNA"/>
</dbReference>
<gene>
    <name evidence="1" type="ORF">ACAOBT_LOCUS12427</name>
</gene>
<evidence type="ECO:0008006" key="3">
    <source>
        <dbReference type="Google" id="ProtNLM"/>
    </source>
</evidence>